<organism evidence="1">
    <name type="scientific">Timema bartmani</name>
    <dbReference type="NCBI Taxonomy" id="61472"/>
    <lineage>
        <taxon>Eukaryota</taxon>
        <taxon>Metazoa</taxon>
        <taxon>Ecdysozoa</taxon>
        <taxon>Arthropoda</taxon>
        <taxon>Hexapoda</taxon>
        <taxon>Insecta</taxon>
        <taxon>Pterygota</taxon>
        <taxon>Neoptera</taxon>
        <taxon>Polyneoptera</taxon>
        <taxon>Phasmatodea</taxon>
        <taxon>Timematodea</taxon>
        <taxon>Timematoidea</taxon>
        <taxon>Timematidae</taxon>
        <taxon>Timema</taxon>
    </lineage>
</organism>
<sequence>MEWASFAYETGPFHSISGVRKAEFRGSVPEFAWQESGKPFWKAPFSSPNRDSNPDSHVIGSLVYCDSDALDNAATEACICVDYATVWPQQWQGLLRNARCLIVDRQCERGHTTPSSFADAH</sequence>
<evidence type="ECO:0000313" key="1">
    <source>
        <dbReference type="EMBL" id="CAD7449710.1"/>
    </source>
</evidence>
<dbReference type="EMBL" id="OD572302">
    <property type="protein sequence ID" value="CAD7449710.1"/>
    <property type="molecule type" value="Genomic_DNA"/>
</dbReference>
<reference evidence="1" key="1">
    <citation type="submission" date="2020-11" db="EMBL/GenBank/DDBJ databases">
        <authorList>
            <person name="Tran Van P."/>
        </authorList>
    </citation>
    <scope>NUCLEOTIDE SEQUENCE</scope>
</reference>
<name>A0A7R9FAK7_9NEOP</name>
<accession>A0A7R9FAK7</accession>
<gene>
    <name evidence="1" type="ORF">TBIB3V08_LOCUS11983</name>
</gene>
<proteinExistence type="predicted"/>
<dbReference type="AlphaFoldDB" id="A0A7R9FAK7"/>
<protein>
    <submittedName>
        <fullName evidence="1">Uncharacterized protein</fullName>
    </submittedName>
</protein>